<dbReference type="AlphaFoldDB" id="M0MA64"/>
<dbReference type="SUPFAM" id="SSF51182">
    <property type="entry name" value="RmlC-like cupins"/>
    <property type="match status" value="1"/>
</dbReference>
<dbReference type="Pfam" id="PF07883">
    <property type="entry name" value="Cupin_2"/>
    <property type="match status" value="1"/>
</dbReference>
<keyword evidence="1" id="KW-0479">Metal-binding</keyword>
<dbReference type="GO" id="GO:0046872">
    <property type="term" value="F:metal ion binding"/>
    <property type="evidence" value="ECO:0007669"/>
    <property type="project" value="UniProtKB-KW"/>
</dbReference>
<name>M0MA64_9EURY</name>
<reference evidence="3 4" key="1">
    <citation type="journal article" date="2014" name="PLoS Genet.">
        <title>Phylogenetically driven sequencing of extremely halophilic archaea reveals strategies for static and dynamic osmo-response.</title>
        <authorList>
            <person name="Becker E.A."/>
            <person name="Seitzer P.M."/>
            <person name="Tritt A."/>
            <person name="Larsen D."/>
            <person name="Krusor M."/>
            <person name="Yao A.I."/>
            <person name="Wu D."/>
            <person name="Madern D."/>
            <person name="Eisen J.A."/>
            <person name="Darling A.E."/>
            <person name="Facciotti M.T."/>
        </authorList>
    </citation>
    <scope>NUCLEOTIDE SEQUENCE [LARGE SCALE GENOMIC DNA]</scope>
    <source>
        <strain evidence="3 4">100A6</strain>
    </source>
</reference>
<keyword evidence="4" id="KW-1185">Reference proteome</keyword>
<evidence type="ECO:0000313" key="4">
    <source>
        <dbReference type="Proteomes" id="UP000011566"/>
    </source>
</evidence>
<gene>
    <name evidence="3" type="ORF">C447_00060</name>
</gene>
<dbReference type="PANTHER" id="PTHR35848">
    <property type="entry name" value="OXALATE-BINDING PROTEIN"/>
    <property type="match status" value="1"/>
</dbReference>
<accession>M0MA64</accession>
<dbReference type="RefSeq" id="WP_007689585.1">
    <property type="nucleotide sequence ID" value="NZ_AJRK01000453.1"/>
</dbReference>
<dbReference type="Proteomes" id="UP000011566">
    <property type="component" value="Unassembled WGS sequence"/>
</dbReference>
<evidence type="ECO:0000256" key="1">
    <source>
        <dbReference type="ARBA" id="ARBA00022723"/>
    </source>
</evidence>
<dbReference type="OrthoDB" id="305577at2157"/>
<dbReference type="Gene3D" id="2.60.120.10">
    <property type="entry name" value="Jelly Rolls"/>
    <property type="match status" value="1"/>
</dbReference>
<dbReference type="InterPro" id="IPR014710">
    <property type="entry name" value="RmlC-like_jellyroll"/>
</dbReference>
<dbReference type="InterPro" id="IPR051610">
    <property type="entry name" value="GPI/OXD"/>
</dbReference>
<evidence type="ECO:0000259" key="2">
    <source>
        <dbReference type="Pfam" id="PF07883"/>
    </source>
</evidence>
<organism evidence="3 4">
    <name type="scientific">Halococcus hamelinensis 100A6</name>
    <dbReference type="NCBI Taxonomy" id="1132509"/>
    <lineage>
        <taxon>Archaea</taxon>
        <taxon>Methanobacteriati</taxon>
        <taxon>Methanobacteriota</taxon>
        <taxon>Stenosarchaea group</taxon>
        <taxon>Halobacteria</taxon>
        <taxon>Halobacteriales</taxon>
        <taxon>Halococcaceae</taxon>
        <taxon>Halococcus</taxon>
    </lineage>
</organism>
<evidence type="ECO:0000313" key="3">
    <source>
        <dbReference type="EMBL" id="EMA42243.1"/>
    </source>
</evidence>
<dbReference type="PATRIC" id="fig|1132509.6.peg.12"/>
<sequence>MSGYTKINYTETEQAADAMHLLREPLGCRRVGVTVTQCAPNWSNEVHDHADDGHEEVYVLITGQATVRIDDEDVPMESGDALRIPSGATRQIQNGDAVSAFVLVSAPDIDPSAPNPDDWILTGFQG</sequence>
<dbReference type="InterPro" id="IPR011051">
    <property type="entry name" value="RmlC_Cupin_sf"/>
</dbReference>
<protein>
    <submittedName>
        <fullName evidence="3">Cupin</fullName>
    </submittedName>
</protein>
<dbReference type="EMBL" id="AOMB01000002">
    <property type="protein sequence ID" value="EMA42243.1"/>
    <property type="molecule type" value="Genomic_DNA"/>
</dbReference>
<comment type="caution">
    <text evidence="3">The sequence shown here is derived from an EMBL/GenBank/DDBJ whole genome shotgun (WGS) entry which is preliminary data.</text>
</comment>
<dbReference type="InterPro" id="IPR013096">
    <property type="entry name" value="Cupin_2"/>
</dbReference>
<dbReference type="eggNOG" id="arCOG03006">
    <property type="taxonomic scope" value="Archaea"/>
</dbReference>
<feature type="domain" description="Cupin type-2" evidence="2">
    <location>
        <begin position="39"/>
        <end position="99"/>
    </location>
</feature>
<proteinExistence type="predicted"/>
<dbReference type="PANTHER" id="PTHR35848:SF9">
    <property type="entry name" value="SLL1358 PROTEIN"/>
    <property type="match status" value="1"/>
</dbReference>